<evidence type="ECO:0000259" key="2">
    <source>
        <dbReference type="PROSITE" id="PS50924"/>
    </source>
</evidence>
<dbReference type="PANTHER" id="PTHR35152:SF1">
    <property type="entry name" value="DOMAIN SIGNALLING PROTEIN, PUTATIVE (AFU_ORTHOLOGUE AFUA_5G11310)-RELATED"/>
    <property type="match status" value="1"/>
</dbReference>
<keyword evidence="4" id="KW-1185">Reference proteome</keyword>
<keyword evidence="1" id="KW-1133">Transmembrane helix</keyword>
<feature type="transmembrane region" description="Helical" evidence="1">
    <location>
        <begin position="235"/>
        <end position="258"/>
    </location>
</feature>
<proteinExistence type="predicted"/>
<dbReference type="PROSITE" id="PS50924">
    <property type="entry name" value="MHYT"/>
    <property type="match status" value="1"/>
</dbReference>
<feature type="transmembrane region" description="Helical" evidence="1">
    <location>
        <begin position="54"/>
        <end position="76"/>
    </location>
</feature>
<sequence>MTNDSTITYAKGDIVPYHFSPQIIVASVIPAILGAFTAVELLHRKSRQKGWVNWLYQLGIAVSMGLVAIWCMHFVGNRAIILGDGRPELQLYYSPGFTALSVFLPIVFLFFGFSLVQFRTPEETAFWPLLIVTGVITGLAITGMHYVGNFGISNYDLGNPAAYVVGAAAIAIVASIIALSLFFYFKERWLNTIFRRMACSVLLAGAVSGMHWLATVGTTYRLRYWVVNRTYDRNVNLIVAMICAILACAVCFVFAFLTQRRKRMLADRAQHVVLASATFDSEGKLLVTQEGLPPCRKVTKQFNQKSFDDEFNVAHPVFQWLYRVTFNWPSVTDLVPGMRSHLRAVGFIKDRSRHSRPSTGGTLSTYEESDIESDYSVVFREYFCVAAEELATSLDVPLEDVGVLYNGILTTGSISNEFTKKRGYSDLEKGLGFPTMFGKGQLLFVVRRVDKAEAAKLTAVGYRFAQPKAVSEIISRTMKVPHADITNTVERLWTYSQPHEPLSASGSYLACFAIRATVKASNRSWDILVPANRPNELPHVELSNAPLKMSQLARLHQLDGLSVGQCIAYLNNVSPDATTTEESDFIEHLLDQITKLTELVPEDFFKQAVFSAQPVAAPGLGDNRDESPPQLYAFSVIPDVHGASVKSTRVTYIPLSFFQCIQRVYKHSPDHSILAQRIHREFAAILTHKDIQNFRRGSRTAKKTDSKRFSRLSIPSVSVGGTPRDSFTPLADETISIEKDAIKTDSGSTRRRSLAFGGIMVSSDTKVEVFDKDGHVEMSELGVRSEAGVASEAPTYVDELFRMTSARWRER</sequence>
<dbReference type="InterPro" id="IPR005330">
    <property type="entry name" value="MHYT_dom"/>
</dbReference>
<feature type="transmembrane region" description="Helical" evidence="1">
    <location>
        <begin position="96"/>
        <end position="118"/>
    </location>
</feature>
<evidence type="ECO:0000256" key="1">
    <source>
        <dbReference type="SAM" id="Phobius"/>
    </source>
</evidence>
<keyword evidence="1" id="KW-0472">Membrane</keyword>
<evidence type="ECO:0000313" key="3">
    <source>
        <dbReference type="EMBL" id="KAF2665308.1"/>
    </source>
</evidence>
<feature type="transmembrane region" description="Helical" evidence="1">
    <location>
        <begin position="23"/>
        <end position="42"/>
    </location>
</feature>
<feature type="transmembrane region" description="Helical" evidence="1">
    <location>
        <begin position="160"/>
        <end position="185"/>
    </location>
</feature>
<feature type="transmembrane region" description="Helical" evidence="1">
    <location>
        <begin position="197"/>
        <end position="215"/>
    </location>
</feature>
<accession>A0A6A6U2E7</accession>
<keyword evidence="1" id="KW-0812">Transmembrane</keyword>
<organism evidence="3 4">
    <name type="scientific">Microthyrium microscopicum</name>
    <dbReference type="NCBI Taxonomy" id="703497"/>
    <lineage>
        <taxon>Eukaryota</taxon>
        <taxon>Fungi</taxon>
        <taxon>Dikarya</taxon>
        <taxon>Ascomycota</taxon>
        <taxon>Pezizomycotina</taxon>
        <taxon>Dothideomycetes</taxon>
        <taxon>Dothideomycetes incertae sedis</taxon>
        <taxon>Microthyriales</taxon>
        <taxon>Microthyriaceae</taxon>
        <taxon>Microthyrium</taxon>
    </lineage>
</organism>
<evidence type="ECO:0000313" key="4">
    <source>
        <dbReference type="Proteomes" id="UP000799302"/>
    </source>
</evidence>
<dbReference type="Proteomes" id="UP000799302">
    <property type="component" value="Unassembled WGS sequence"/>
</dbReference>
<dbReference type="AlphaFoldDB" id="A0A6A6U2E7"/>
<reference evidence="3" key="1">
    <citation type="journal article" date="2020" name="Stud. Mycol.">
        <title>101 Dothideomycetes genomes: a test case for predicting lifestyles and emergence of pathogens.</title>
        <authorList>
            <person name="Haridas S."/>
            <person name="Albert R."/>
            <person name="Binder M."/>
            <person name="Bloem J."/>
            <person name="Labutti K."/>
            <person name="Salamov A."/>
            <person name="Andreopoulos B."/>
            <person name="Baker S."/>
            <person name="Barry K."/>
            <person name="Bills G."/>
            <person name="Bluhm B."/>
            <person name="Cannon C."/>
            <person name="Castanera R."/>
            <person name="Culley D."/>
            <person name="Daum C."/>
            <person name="Ezra D."/>
            <person name="Gonzalez J."/>
            <person name="Henrissat B."/>
            <person name="Kuo A."/>
            <person name="Liang C."/>
            <person name="Lipzen A."/>
            <person name="Lutzoni F."/>
            <person name="Magnuson J."/>
            <person name="Mondo S."/>
            <person name="Nolan M."/>
            <person name="Ohm R."/>
            <person name="Pangilinan J."/>
            <person name="Park H.-J."/>
            <person name="Ramirez L."/>
            <person name="Alfaro M."/>
            <person name="Sun H."/>
            <person name="Tritt A."/>
            <person name="Yoshinaga Y."/>
            <person name="Zwiers L.-H."/>
            <person name="Turgeon B."/>
            <person name="Goodwin S."/>
            <person name="Spatafora J."/>
            <person name="Crous P."/>
            <person name="Grigoriev I."/>
        </authorList>
    </citation>
    <scope>NUCLEOTIDE SEQUENCE</scope>
    <source>
        <strain evidence="3">CBS 115976</strain>
    </source>
</reference>
<dbReference type="PANTHER" id="PTHR35152">
    <property type="entry name" value="DOMAIN SIGNALLING PROTEIN, PUTATIVE (AFU_ORTHOLOGUE AFUA_5G11310)-RELATED"/>
    <property type="match status" value="1"/>
</dbReference>
<gene>
    <name evidence="3" type="ORF">BT63DRAFT_61459</name>
</gene>
<feature type="transmembrane region" description="Helical" evidence="1">
    <location>
        <begin position="125"/>
        <end position="148"/>
    </location>
</feature>
<protein>
    <recommendedName>
        <fullName evidence="2">MHYT domain-containing protein</fullName>
    </recommendedName>
</protein>
<dbReference type="Pfam" id="PF03707">
    <property type="entry name" value="MHYT"/>
    <property type="match status" value="2"/>
</dbReference>
<name>A0A6A6U2E7_9PEZI</name>
<dbReference type="OrthoDB" id="264015at2759"/>
<feature type="domain" description="MHYT" evidence="2">
    <location>
        <begin position="19"/>
        <end position="221"/>
    </location>
</feature>
<dbReference type="EMBL" id="MU004240">
    <property type="protein sequence ID" value="KAF2665308.1"/>
    <property type="molecule type" value="Genomic_DNA"/>
</dbReference>